<dbReference type="Pfam" id="PF26628">
    <property type="entry name" value="DUF8202"/>
    <property type="match status" value="1"/>
</dbReference>
<evidence type="ECO:0000256" key="2">
    <source>
        <dbReference type="SAM" id="SignalP"/>
    </source>
</evidence>
<feature type="chain" id="PRO_5028991499" evidence="2">
    <location>
        <begin position="27"/>
        <end position="2213"/>
    </location>
</feature>
<dbReference type="Proteomes" id="UP000515808">
    <property type="component" value="Chromosome"/>
</dbReference>
<dbReference type="SUPFAM" id="SSF51126">
    <property type="entry name" value="Pectin lyase-like"/>
    <property type="match status" value="1"/>
</dbReference>
<evidence type="ECO:0000313" key="5">
    <source>
        <dbReference type="Proteomes" id="UP000515808"/>
    </source>
</evidence>
<dbReference type="RefSeq" id="WP_187481489.1">
    <property type="nucleotide sequence ID" value="NZ_CP060695.1"/>
</dbReference>
<dbReference type="GO" id="GO:0005509">
    <property type="term" value="F:calcium ion binding"/>
    <property type="evidence" value="ECO:0007669"/>
    <property type="project" value="InterPro"/>
</dbReference>
<dbReference type="KEGG" id="ppec:H9W90_10155"/>
<name>A0A7G9L7G0_9FLAO</name>
<dbReference type="InterPro" id="IPR028974">
    <property type="entry name" value="TSP_type-3_rpt"/>
</dbReference>
<organism evidence="4 5">
    <name type="scientific">Polaribacter pectinis</name>
    <dbReference type="NCBI Taxonomy" id="2738844"/>
    <lineage>
        <taxon>Bacteria</taxon>
        <taxon>Pseudomonadati</taxon>
        <taxon>Bacteroidota</taxon>
        <taxon>Flavobacteriia</taxon>
        <taxon>Flavobacteriales</taxon>
        <taxon>Flavobacteriaceae</taxon>
    </lineage>
</organism>
<sequence>MGVNICKYIKRIAFFLCITVSFSAFGQTISGKVFEDINYGGGLGRSYTVADASAAALSGFNSGDIGTGVAKVQLWNATGTSLLSSQDTDASGNFSFSGRLPNTTYRIRVVNSTVRSKRPLLNGATHTERGIQTFRTESTNGNGTLVDVTNEIGGRFPQNVDSGAGVFAGSQTWSTVVTPSNSTFNISGINFGFNFSTIVNTNDSGQGSLRQFVINSNKLDNEATNLAQDFTGSVTGNETSIFMIPTPSDPFGRTADVNYQTSGNNINALLITLVAGSGDLEITDNKTHIDATTQTINIGDTNTGVLGTGGTVGTDLVTLNQFQRKEIIIDLNTRGIEIQAQDAKIKGLHLYNGGGIASQTTGNLESTIWIKKETLDARAIIEDNILGYLGDGTTPNATILNNQKTAVRVQSKSTIQRNLFGNYTRYDVIVASPGNTNVGAGSIIKGNESRYKTNPSETFVDVMAIYDPDCIVEENLIKDYNRGTKTINVNGGAGIELFLSATNTTIRNNTIDNVPFSGIYVADNSDNTTIQKNIIRNLPGIPNVSNSGIGILGITTNNTLISQNSIYNNKTIGIDLAQTIGTYGIVSKNDNGDSDGGANGQLNFPILAEAVLNGNNITIKGFAKSGATIEFFIADTDPFNGSATAGDNTFSGSTRDYGEGQIYLGSLVEGSAGDVDNTIGSYNIDGNTETNINKFELTVDITTISLPAGVTIQKMTTLTATATISSNTSEFGPTIPVINPDDFDCDGIDNSVDLDDDNDGIPDSVEGTGDFDGDGIPNNLDLDSDGDGILDIIESGLPNISTLDSNNDGMIDLTNNFGNNGLLDTIETDDTPTAIITYTITNTEGDANFDFLDLDSDGDGITDLIEAQDPSSFITPSGNDINNNGIDDIFESNPITPINSDNNGKPNYQDIDSDDDGIPDNVEAQTTSGYLPPLGTDTDGDGLDDRYDDVNNTGLNPVATSNAPDYINTDSDADGIPDIQENGMANAISGVDTDGDGLDDVFEGANNNDGFDVNDEINDPSTDLPNTSGSGDVDYRESNSKLGPYNNGSLWLRGDIGVTGLFFANSWEDQSGLSRDFSLFSGGPGTASRLNFNKVVSFTGSESFQYTGVLDPRTMFIVYNDISTQTSTSPFTNTTGIGDGYVDETRIYGNVPNTVDSFFGPTNYINGDITFGYTNTPRPDNFQLHSRIYSANPSPNSETYYLGKDNTLANASFGGISGGIAEVILYSDAIIPKERQVVETYLAIKYGFTLGTLNDSGDIIEGDYILSDETTKVWDYTANTTFHNNIAGIGKDNGWNFFQKQSKSVNTNTLVTIGLTDIASENTTNSSTLTDKSYLVWGHNNGALTTTASAIPNVPTQAQCVTNERLNRTWKIVETGTITTTEIAFTKSLIDNYFTTTNSQKVLVVADDTSFTTNVVEVELDVETINSTPNYSAKYNFDGIKYFTIADKKEIVWLGGTSNWLRGSGANGSPNTDDVGRLLIIDAEGTSNHANLIENVNVKCAYIKANSKLIVPTSNYIEIADDLVLDGEIRLVGDGQLIQTHTGASKVYGAGKLFKDQQAKVPNVYRYHYWSSPVVEVGLNTYRVGEVFKDGNVPTSENSSIVDINWVQGLDGAPGVAGTTPLTLSNYWIYSNLNDPTPEGEQSGNYIHKGNTSPINIGQGFTSKSTGVVPQNFTFVGSPNDGNITFNLTPNTASLLGNPYPSALNTEKFINDNLSSIDGTLYFWEHTGEDYINPNGTEGHEHRGYQGGYSIRNLTMGISAINVPTSNSGLYDWETATDNGNNVSQLKTITIGNTDYNITADVTIDDSFGVDLMDISSSGNPTDLAVVKNSGLSPESFKVTFDIIVDINNIYLYNNIQNNTTNTITITPNNTSRNAVVTQTLTGNSGQIFSLNWTDVKSFTISSQNDNNIVMNDISFAKGYQVTTGNGLYHEPNKHMAVGQGFFVTANSSGGQVSFQNSQREYRNSDYTNGGTYFFRNQQKSNIDSIPILKLGMDFKNSSIDYHRQIGISFKQGNTFGYENGYDSKMYDLGTTDMYWEFDEITDTKLIIAGIESISDDLEIPITIVLDNNQNIELNIDEIKNIDKDLFIRDNITGNFYNLSNTIQLDLEKGTYSNRFYLTFKNTTLNIKESILKNSSINLFFDSKTKEIVILNKGNLEISKIELYTILGQKISEWNDLKIRPEIKLKVKNPSSAFYILNIKTEKGFINRKLFIK</sequence>
<feature type="compositionally biased region" description="Polar residues" evidence="1">
    <location>
        <begin position="1019"/>
        <end position="1030"/>
    </location>
</feature>
<feature type="region of interest" description="Disordered" evidence="1">
    <location>
        <begin position="1005"/>
        <end position="1037"/>
    </location>
</feature>
<evidence type="ECO:0000259" key="3">
    <source>
        <dbReference type="Pfam" id="PF26628"/>
    </source>
</evidence>
<gene>
    <name evidence="4" type="ORF">H9W90_10155</name>
</gene>
<dbReference type="EMBL" id="CP060695">
    <property type="protein sequence ID" value="QNM84559.1"/>
    <property type="molecule type" value="Genomic_DNA"/>
</dbReference>
<reference evidence="4 5" key="1">
    <citation type="submission" date="2020-08" db="EMBL/GenBank/DDBJ databases">
        <title>Polaribacter sp. L12M9 isolated from gut of the Korean scallop.</title>
        <authorList>
            <person name="Jeong Y.S."/>
        </authorList>
    </citation>
    <scope>NUCLEOTIDE SEQUENCE [LARGE SCALE GENOMIC DNA]</scope>
    <source>
        <strain evidence="4 5">L12M9</strain>
    </source>
</reference>
<feature type="signal peptide" evidence="2">
    <location>
        <begin position="1"/>
        <end position="26"/>
    </location>
</feature>
<protein>
    <submittedName>
        <fullName evidence="4">Right-handed parallel beta-helix repeat-containing protein</fullName>
    </submittedName>
</protein>
<dbReference type="Gene3D" id="4.10.1080.10">
    <property type="entry name" value="TSP type-3 repeat"/>
    <property type="match status" value="1"/>
</dbReference>
<feature type="domain" description="DUF8202" evidence="3">
    <location>
        <begin position="1234"/>
        <end position="1425"/>
    </location>
</feature>
<dbReference type="SMART" id="SM00710">
    <property type="entry name" value="PbH1"/>
    <property type="match status" value="5"/>
</dbReference>
<evidence type="ECO:0000313" key="4">
    <source>
        <dbReference type="EMBL" id="QNM84559.1"/>
    </source>
</evidence>
<dbReference type="InterPro" id="IPR058515">
    <property type="entry name" value="DUF8202"/>
</dbReference>
<keyword evidence="5" id="KW-1185">Reference proteome</keyword>
<evidence type="ECO:0000256" key="1">
    <source>
        <dbReference type="SAM" id="MobiDB-lite"/>
    </source>
</evidence>
<keyword evidence="2" id="KW-0732">Signal</keyword>
<dbReference type="InterPro" id="IPR006626">
    <property type="entry name" value="PbH1"/>
</dbReference>
<accession>A0A7G9L7G0</accession>
<dbReference type="InterPro" id="IPR011050">
    <property type="entry name" value="Pectin_lyase_fold/virulence"/>
</dbReference>
<proteinExistence type="predicted"/>